<dbReference type="InterPro" id="IPR017938">
    <property type="entry name" value="Riboflavin_synthase-like_b-brl"/>
</dbReference>
<dbReference type="PANTHER" id="PTHR19370">
    <property type="entry name" value="NADH-CYTOCHROME B5 REDUCTASE"/>
    <property type="match status" value="1"/>
</dbReference>
<dbReference type="GO" id="GO:0016491">
    <property type="term" value="F:oxidoreductase activity"/>
    <property type="evidence" value="ECO:0007669"/>
    <property type="project" value="UniProtKB-KW"/>
</dbReference>
<evidence type="ECO:0000313" key="13">
    <source>
        <dbReference type="Proteomes" id="UP001152797"/>
    </source>
</evidence>
<keyword evidence="6" id="KW-0812">Transmembrane</keyword>
<feature type="binding site" evidence="5">
    <location>
        <position position="697"/>
    </location>
    <ligand>
        <name>FAD</name>
        <dbReference type="ChEBI" id="CHEBI:57692"/>
    </ligand>
</feature>
<dbReference type="InterPro" id="IPR001199">
    <property type="entry name" value="Cyt_B5-like_heme/steroid-bd"/>
</dbReference>
<feature type="binding site" evidence="5">
    <location>
        <position position="681"/>
    </location>
    <ligand>
        <name>FAD</name>
        <dbReference type="ChEBI" id="CHEBI:57692"/>
    </ligand>
</feature>
<reference evidence="10" key="1">
    <citation type="submission" date="2022-10" db="EMBL/GenBank/DDBJ databases">
        <authorList>
            <person name="Chen Y."/>
            <person name="Dougan E. K."/>
            <person name="Chan C."/>
            <person name="Rhodes N."/>
            <person name="Thang M."/>
        </authorList>
    </citation>
    <scope>NUCLEOTIDE SEQUENCE</scope>
</reference>
<dbReference type="InterPro" id="IPR001433">
    <property type="entry name" value="OxRdtase_FAD/NAD-bd"/>
</dbReference>
<dbReference type="OrthoDB" id="418428at2759"/>
<evidence type="ECO:0000256" key="5">
    <source>
        <dbReference type="PIRSR" id="PIRSR601834-1"/>
    </source>
</evidence>
<dbReference type="SUPFAM" id="SSF52343">
    <property type="entry name" value="Ferredoxin reductase-like, C-terminal NADP-linked domain"/>
    <property type="match status" value="1"/>
</dbReference>
<dbReference type="Gene3D" id="3.10.120.10">
    <property type="entry name" value="Cytochrome b5-like heme/steroid binding domain"/>
    <property type="match status" value="1"/>
</dbReference>
<dbReference type="Pfam" id="PF00175">
    <property type="entry name" value="NAD_binding_1"/>
    <property type="match status" value="1"/>
</dbReference>
<evidence type="ECO:0000256" key="1">
    <source>
        <dbReference type="ARBA" id="ARBA00001974"/>
    </source>
</evidence>
<evidence type="ECO:0000256" key="7">
    <source>
        <dbReference type="SAM" id="SignalP"/>
    </source>
</evidence>
<feature type="transmembrane region" description="Helical" evidence="6">
    <location>
        <begin position="294"/>
        <end position="316"/>
    </location>
</feature>
<feature type="transmembrane region" description="Helical" evidence="6">
    <location>
        <begin position="132"/>
        <end position="149"/>
    </location>
</feature>
<dbReference type="Gene3D" id="3.40.50.80">
    <property type="entry name" value="Nucleotide-binding domain of ferredoxin-NADP reductase (FNR) module"/>
    <property type="match status" value="1"/>
</dbReference>
<feature type="binding site" evidence="5">
    <location>
        <position position="699"/>
    </location>
    <ligand>
        <name>FAD</name>
        <dbReference type="ChEBI" id="CHEBI:57692"/>
    </ligand>
</feature>
<feature type="domain" description="Cytochrome b5 heme-binding" evidence="8">
    <location>
        <begin position="169"/>
        <end position="263"/>
    </location>
</feature>
<evidence type="ECO:0000256" key="2">
    <source>
        <dbReference type="ARBA" id="ARBA00022630"/>
    </source>
</evidence>
<keyword evidence="3 5" id="KW-0274">FAD</keyword>
<feature type="transmembrane region" description="Helical" evidence="6">
    <location>
        <begin position="573"/>
        <end position="593"/>
    </location>
</feature>
<dbReference type="InterPro" id="IPR001834">
    <property type="entry name" value="CBR-like"/>
</dbReference>
<dbReference type="EMBL" id="CAMXCT010001462">
    <property type="protein sequence ID" value="CAI3990327.1"/>
    <property type="molecule type" value="Genomic_DNA"/>
</dbReference>
<dbReference type="SUPFAM" id="SSF63380">
    <property type="entry name" value="Riboflavin synthase domain-like"/>
    <property type="match status" value="1"/>
</dbReference>
<evidence type="ECO:0000259" key="8">
    <source>
        <dbReference type="PROSITE" id="PS50255"/>
    </source>
</evidence>
<keyword evidence="4" id="KW-0560">Oxidoreductase</keyword>
<organism evidence="10">
    <name type="scientific">Cladocopium goreaui</name>
    <dbReference type="NCBI Taxonomy" id="2562237"/>
    <lineage>
        <taxon>Eukaryota</taxon>
        <taxon>Sar</taxon>
        <taxon>Alveolata</taxon>
        <taxon>Dinophyceae</taxon>
        <taxon>Suessiales</taxon>
        <taxon>Symbiodiniaceae</taxon>
        <taxon>Cladocopium</taxon>
    </lineage>
</organism>
<feature type="signal peptide" evidence="7">
    <location>
        <begin position="1"/>
        <end position="24"/>
    </location>
</feature>
<name>A0A9P1CFR1_9DINO</name>
<feature type="transmembrane region" description="Helical" evidence="6">
    <location>
        <begin position="503"/>
        <end position="524"/>
    </location>
</feature>
<feature type="binding site" evidence="5">
    <location>
        <position position="768"/>
    </location>
    <ligand>
        <name>FAD</name>
        <dbReference type="ChEBI" id="CHEBI:57692"/>
    </ligand>
</feature>
<dbReference type="Pfam" id="PF00970">
    <property type="entry name" value="FAD_binding_6"/>
    <property type="match status" value="1"/>
</dbReference>
<dbReference type="AlphaFoldDB" id="A0A9P1CFR1"/>
<dbReference type="PROSITE" id="PS50255">
    <property type="entry name" value="CYTOCHROME_B5_2"/>
    <property type="match status" value="1"/>
</dbReference>
<feature type="chain" id="PRO_5043270394" evidence="7">
    <location>
        <begin position="25"/>
        <end position="906"/>
    </location>
</feature>
<dbReference type="InterPro" id="IPR036400">
    <property type="entry name" value="Cyt_B5-like_heme/steroid_sf"/>
</dbReference>
<evidence type="ECO:0000313" key="11">
    <source>
        <dbReference type="EMBL" id="CAL1143702.1"/>
    </source>
</evidence>
<evidence type="ECO:0000256" key="3">
    <source>
        <dbReference type="ARBA" id="ARBA00022827"/>
    </source>
</evidence>
<dbReference type="GO" id="GO:0071949">
    <property type="term" value="F:FAD binding"/>
    <property type="evidence" value="ECO:0007669"/>
    <property type="project" value="TreeGrafter"/>
</dbReference>
<gene>
    <name evidence="10" type="ORF">C1SCF055_LOCUS17324</name>
</gene>
<comment type="caution">
    <text evidence="10">The sequence shown here is derived from an EMBL/GenBank/DDBJ whole genome shotgun (WGS) entry which is preliminary data.</text>
</comment>
<keyword evidence="7" id="KW-0732">Signal</keyword>
<comment type="cofactor">
    <cofactor evidence="1 5">
        <name>FAD</name>
        <dbReference type="ChEBI" id="CHEBI:57692"/>
    </cofactor>
</comment>
<dbReference type="PANTHER" id="PTHR19370:SF185">
    <property type="entry name" value="NADH-CYTOCHROME B5 REDUCTASE"/>
    <property type="match status" value="1"/>
</dbReference>
<feature type="transmembrane region" description="Helical" evidence="6">
    <location>
        <begin position="456"/>
        <end position="482"/>
    </location>
</feature>
<dbReference type="Proteomes" id="UP001152797">
    <property type="component" value="Unassembled WGS sequence"/>
</dbReference>
<dbReference type="PROSITE" id="PS51384">
    <property type="entry name" value="FAD_FR"/>
    <property type="match status" value="1"/>
</dbReference>
<evidence type="ECO:0000256" key="6">
    <source>
        <dbReference type="SAM" id="Phobius"/>
    </source>
</evidence>
<reference evidence="11" key="2">
    <citation type="submission" date="2024-04" db="EMBL/GenBank/DDBJ databases">
        <authorList>
            <person name="Chen Y."/>
            <person name="Shah S."/>
            <person name="Dougan E. K."/>
            <person name="Thang M."/>
            <person name="Chan C."/>
        </authorList>
    </citation>
    <scope>NUCLEOTIDE SEQUENCE [LARGE SCALE GENOMIC DNA]</scope>
</reference>
<keyword evidence="13" id="KW-1185">Reference proteome</keyword>
<dbReference type="InterPro" id="IPR039261">
    <property type="entry name" value="FNR_nucleotide-bd"/>
</dbReference>
<sequence>MTLSRCLMTGLAALLFLVLSHVDAADCTHCETTAEDDALLSKVELLQTHLDLQKKPVDANSSKEEKSTEQLEDVVAAKLQEKSHNGALHPSIASLASEHLISFLDEVSLATGQGLSWPAWAEYFPTHGQGRVIGISGSICLLLFCYWITTLKEVPPMMRETQKGGPKDLRPISLEELKKHSHQVGRAEHVEFLYVSVASNQGDLWMAVDGLVANLTDFATSHPGGVDLLLQHAGTEAAEPFHDVGHSEFALEQIQKRAVGILENVQVKGAIAIEKDTVMSRIFTKEDPYNVHKVLGFTVLSMYLYRIFVWCCQLAPPNADYAGFKPDLWALASIFIVEGLQVSSFIFTVPQNRPLSGPMIWQEWRAHNLIFVSRLTICFLGAWMVNRYNGMMGWGSWTQMTVNQLSVFAQMRLADLATAWLRDDTHETLVSTMPYWEHCPKWVESMFRTWYSMSQIYTTIVIIIAGPGMDLYFVMILPYQLYSVLMTFVRKGVISSRTCHVTYFWSLWQSWVCGFMMQSFRVFVQVQAFSIFCYCTRVYGLNKYVLWIGACTSLQLVMIKNWPIHSEQDVLEFPMFTVTILMWAILGAGLKFFSSVPLFDSRHARYVEARPKRVILRSKTKVSTNLYHLKFDFPWFFRWQGYSSGLQPGQHVKILCGNASQGRSTWNGHANLEVSRDYLSRSYTPINSSKDSTVDFIVKLYPEDAPGGFADGGRGSTKLCLEVKEGEEVWLSGPHGSKVYRGNGNFVVDGKLIKASTICALAGGSGITPVLSLLRQCREECRSSFAKPNAKHDLIKEFSIIHAMRSMDERLETTWYNPLAETGLAPHCTVTHLATGQKELTLKRSMSHREGMAYNYGKLTKDVIAEIFPPAAEDLVIILCGPKGFVDDVCQPLLRELKYSNVLTMW</sequence>
<dbReference type="SUPFAM" id="SSF55856">
    <property type="entry name" value="Cytochrome b5-like heme/steroid binding domain"/>
    <property type="match status" value="1"/>
</dbReference>
<evidence type="ECO:0000313" key="12">
    <source>
        <dbReference type="EMBL" id="CAL4777639.1"/>
    </source>
</evidence>
<dbReference type="Gene3D" id="2.40.30.10">
    <property type="entry name" value="Translation factors"/>
    <property type="match status" value="1"/>
</dbReference>
<keyword evidence="6" id="KW-1133">Transmembrane helix</keyword>
<dbReference type="EMBL" id="CAMXCT020001462">
    <property type="protein sequence ID" value="CAL1143702.1"/>
    <property type="molecule type" value="Genomic_DNA"/>
</dbReference>
<feature type="transmembrane region" description="Helical" evidence="6">
    <location>
        <begin position="544"/>
        <end position="561"/>
    </location>
</feature>
<feature type="binding site" evidence="5">
    <location>
        <position position="683"/>
    </location>
    <ligand>
        <name>FAD</name>
        <dbReference type="ChEBI" id="CHEBI:57692"/>
    </ligand>
</feature>
<dbReference type="InterPro" id="IPR008333">
    <property type="entry name" value="Cbr1-like_FAD-bd_dom"/>
</dbReference>
<protein>
    <submittedName>
        <fullName evidence="12">Cytochrome b5 heme-binding domain-containing protein</fullName>
    </submittedName>
</protein>
<feature type="binding site" evidence="5">
    <location>
        <position position="716"/>
    </location>
    <ligand>
        <name>FAD</name>
        <dbReference type="ChEBI" id="CHEBI:57692"/>
    </ligand>
</feature>
<evidence type="ECO:0000256" key="4">
    <source>
        <dbReference type="ARBA" id="ARBA00023002"/>
    </source>
</evidence>
<dbReference type="SMART" id="SM01117">
    <property type="entry name" value="Cyt-b5"/>
    <property type="match status" value="1"/>
</dbReference>
<dbReference type="PRINTS" id="PR00406">
    <property type="entry name" value="CYTB5RDTASE"/>
</dbReference>
<dbReference type="Pfam" id="PF00173">
    <property type="entry name" value="Cyt-b5"/>
    <property type="match status" value="1"/>
</dbReference>
<dbReference type="InterPro" id="IPR017927">
    <property type="entry name" value="FAD-bd_FR_type"/>
</dbReference>
<feature type="transmembrane region" description="Helical" evidence="6">
    <location>
        <begin position="328"/>
        <end position="347"/>
    </location>
</feature>
<evidence type="ECO:0000313" key="10">
    <source>
        <dbReference type="EMBL" id="CAI3990327.1"/>
    </source>
</evidence>
<evidence type="ECO:0000259" key="9">
    <source>
        <dbReference type="PROSITE" id="PS51384"/>
    </source>
</evidence>
<dbReference type="EMBL" id="CAMXCT030001462">
    <property type="protein sequence ID" value="CAL4777639.1"/>
    <property type="molecule type" value="Genomic_DNA"/>
</dbReference>
<proteinExistence type="predicted"/>
<keyword evidence="2 5" id="KW-0285">Flavoprotein</keyword>
<keyword evidence="6" id="KW-0472">Membrane</keyword>
<feature type="domain" description="FAD-binding FR-type" evidence="9">
    <location>
        <begin position="609"/>
        <end position="741"/>
    </location>
</feature>
<dbReference type="CDD" id="cd06183">
    <property type="entry name" value="cyt_b5_reduct_like"/>
    <property type="match status" value="1"/>
</dbReference>
<accession>A0A9P1CFR1</accession>